<feature type="region of interest" description="Disordered" evidence="1">
    <location>
        <begin position="310"/>
        <end position="339"/>
    </location>
</feature>
<reference evidence="3 4" key="1">
    <citation type="submission" date="2019-05" db="EMBL/GenBank/DDBJ databases">
        <title>Emergence of the Ug99 lineage of the wheat stem rust pathogen through somatic hybridization.</title>
        <authorList>
            <person name="Li F."/>
            <person name="Upadhyaya N.M."/>
            <person name="Sperschneider J."/>
            <person name="Matny O."/>
            <person name="Nguyen-Phuc H."/>
            <person name="Mago R."/>
            <person name="Raley C."/>
            <person name="Miller M.E."/>
            <person name="Silverstein K.A.T."/>
            <person name="Henningsen E."/>
            <person name="Hirsch C.D."/>
            <person name="Visser B."/>
            <person name="Pretorius Z.A."/>
            <person name="Steffenson B.J."/>
            <person name="Schwessinger B."/>
            <person name="Dodds P.N."/>
            <person name="Figueroa M."/>
        </authorList>
    </citation>
    <scope>NUCLEOTIDE SEQUENCE [LARGE SCALE GENOMIC DNA]</scope>
    <source>
        <strain evidence="3 4">Ug99</strain>
    </source>
</reference>
<gene>
    <name evidence="3" type="ORF">PGTUg99_009858</name>
</gene>
<name>A0A5B0PC41_PUCGR</name>
<feature type="compositionally biased region" description="Pro residues" evidence="1">
    <location>
        <begin position="46"/>
        <end position="74"/>
    </location>
</feature>
<evidence type="ECO:0000313" key="3">
    <source>
        <dbReference type="EMBL" id="KAA1099167.1"/>
    </source>
</evidence>
<dbReference type="Proteomes" id="UP000325313">
    <property type="component" value="Unassembled WGS sequence"/>
</dbReference>
<accession>A0A5B0PC41</accession>
<evidence type="ECO:0000256" key="1">
    <source>
        <dbReference type="SAM" id="MobiDB-lite"/>
    </source>
</evidence>
<evidence type="ECO:0000313" key="4">
    <source>
        <dbReference type="Proteomes" id="UP000325313"/>
    </source>
</evidence>
<feature type="region of interest" description="Disordered" evidence="1">
    <location>
        <begin position="353"/>
        <end position="386"/>
    </location>
</feature>
<protein>
    <submittedName>
        <fullName evidence="3">Uncharacterized protein</fullName>
    </submittedName>
</protein>
<feature type="signal peptide" evidence="2">
    <location>
        <begin position="1"/>
        <end position="24"/>
    </location>
</feature>
<keyword evidence="2" id="KW-0732">Signal</keyword>
<organism evidence="3 4">
    <name type="scientific">Puccinia graminis f. sp. tritici</name>
    <dbReference type="NCBI Taxonomy" id="56615"/>
    <lineage>
        <taxon>Eukaryota</taxon>
        <taxon>Fungi</taxon>
        <taxon>Dikarya</taxon>
        <taxon>Basidiomycota</taxon>
        <taxon>Pucciniomycotina</taxon>
        <taxon>Pucciniomycetes</taxon>
        <taxon>Pucciniales</taxon>
        <taxon>Pucciniaceae</taxon>
        <taxon>Puccinia</taxon>
    </lineage>
</organism>
<comment type="caution">
    <text evidence="3">The sequence shown here is derived from an EMBL/GenBank/DDBJ whole genome shotgun (WGS) entry which is preliminary data.</text>
</comment>
<sequence>MAQSSKLTTGLFFCLAGVVDKSLGVGWGEETLFLLPRRSRCSTPISTPPTDSPPTQPPNQPTKPCPTPPSPLTPPKRSRHQRTPPTGSSPRLTPPRFPRLRLPPSCRRSPPRTPPTGHSRQRSPPKVTADGPEPLKVTADGPEPPMVTADGYQPEQPVVIGVGIPAGATAVVAEVAAGATGVVAPGTGLVHAGEGVAAQETGVVTPGTAVVASPRNGVVAAAPATGLTLAPGVVAQKTAVVEQMMAVVVPTAGVVASQTAVVNPPNPAKLDPSLLAPVGSVIPGANSKTQLFSGTPATIAPTGVKPKETICPVTGPPENQPPPCQTQGNGNKTAEDDEIVTIEKCLELLASQANKNTGDNAEEDKPESDPEDKTTTTKKTPTIPPT</sequence>
<dbReference type="EMBL" id="VDEP01000342">
    <property type="protein sequence ID" value="KAA1099167.1"/>
    <property type="molecule type" value="Genomic_DNA"/>
</dbReference>
<feature type="chain" id="PRO_5022812179" evidence="2">
    <location>
        <begin position="25"/>
        <end position="386"/>
    </location>
</feature>
<proteinExistence type="predicted"/>
<feature type="compositionally biased region" description="Low complexity" evidence="1">
    <location>
        <begin position="377"/>
        <end position="386"/>
    </location>
</feature>
<dbReference type="AlphaFoldDB" id="A0A5B0PC41"/>
<evidence type="ECO:0000256" key="2">
    <source>
        <dbReference type="SAM" id="SignalP"/>
    </source>
</evidence>
<feature type="compositionally biased region" description="Pro residues" evidence="1">
    <location>
        <begin position="314"/>
        <end position="324"/>
    </location>
</feature>
<feature type="region of interest" description="Disordered" evidence="1">
    <location>
        <begin position="38"/>
        <end position="142"/>
    </location>
</feature>